<evidence type="ECO:0000313" key="1">
    <source>
        <dbReference type="EMBL" id="PIP18786.1"/>
    </source>
</evidence>
<dbReference type="SUPFAM" id="SSF53335">
    <property type="entry name" value="S-adenosyl-L-methionine-dependent methyltransferases"/>
    <property type="match status" value="1"/>
</dbReference>
<dbReference type="AlphaFoldDB" id="A0A2G9YHT6"/>
<gene>
    <name evidence="1" type="ORF">COX41_06365</name>
</gene>
<organism evidence="1 2">
    <name type="scientific">Candidatus Sherwoodlollariibacterium unditelluris</name>
    <dbReference type="NCBI Taxonomy" id="1974757"/>
    <lineage>
        <taxon>Bacteria</taxon>
        <taxon>Pseudomonadati</taxon>
        <taxon>Candidatus Omnitrophota</taxon>
        <taxon>Candidatus Sherwoodlollariibacterium</taxon>
    </lineage>
</organism>
<protein>
    <recommendedName>
        <fullName evidence="3">Methyltransferase</fullName>
    </recommendedName>
</protein>
<name>A0A2G9YHT6_9BACT</name>
<dbReference type="EMBL" id="PCRK01000166">
    <property type="protein sequence ID" value="PIP18786.1"/>
    <property type="molecule type" value="Genomic_DNA"/>
</dbReference>
<sequence>MQTDNSNLGDKIALRLSMLPIKKELHIIDAYAGRGTIWKNIQKKYSGIIKITKIDKEQKDNSFMLVGNNTKFLGSLPLDKYDVVDLDAYGIPYEQLKVLFTRDFRGIVFVTFIQSFVGRLNDGFLQDLGYTKAMIEKCPSLFSKSGLQKFERWLVLKGIEKIIIRSHARKHYLGFEIK</sequence>
<proteinExistence type="predicted"/>
<reference evidence="1 2" key="1">
    <citation type="submission" date="2017-09" db="EMBL/GenBank/DDBJ databases">
        <title>Depth-based differentiation of microbial function through sediment-hosted aquifers and enrichment of novel symbionts in the deep terrestrial subsurface.</title>
        <authorList>
            <person name="Probst A.J."/>
            <person name="Ladd B."/>
            <person name="Jarett J.K."/>
            <person name="Geller-Mcgrath D.E."/>
            <person name="Sieber C.M."/>
            <person name="Emerson J.B."/>
            <person name="Anantharaman K."/>
            <person name="Thomas B.C."/>
            <person name="Malmstrom R."/>
            <person name="Stieglmeier M."/>
            <person name="Klingl A."/>
            <person name="Woyke T."/>
            <person name="Ryan C.M."/>
            <person name="Banfield J.F."/>
        </authorList>
    </citation>
    <scope>NUCLEOTIDE SEQUENCE [LARGE SCALE GENOMIC DNA]</scope>
    <source>
        <strain evidence="1">CG23_combo_of_CG06-09_8_20_14_all_41_10</strain>
    </source>
</reference>
<evidence type="ECO:0008006" key="3">
    <source>
        <dbReference type="Google" id="ProtNLM"/>
    </source>
</evidence>
<accession>A0A2G9YHT6</accession>
<dbReference type="Proteomes" id="UP000231292">
    <property type="component" value="Unassembled WGS sequence"/>
</dbReference>
<dbReference type="InterPro" id="IPR029063">
    <property type="entry name" value="SAM-dependent_MTases_sf"/>
</dbReference>
<comment type="caution">
    <text evidence="1">The sequence shown here is derived from an EMBL/GenBank/DDBJ whole genome shotgun (WGS) entry which is preliminary data.</text>
</comment>
<evidence type="ECO:0000313" key="2">
    <source>
        <dbReference type="Proteomes" id="UP000231292"/>
    </source>
</evidence>